<reference evidence="2" key="1">
    <citation type="journal article" date="2023" name="bioRxiv">
        <title>Scaffold-level genome assemblies of two parasitoid biocontrol wasps reveal the parthenogenesis mechanism and an associated novel virus.</title>
        <authorList>
            <person name="Inwood S."/>
            <person name="Skelly J."/>
            <person name="Guhlin J."/>
            <person name="Harrop T."/>
            <person name="Goldson S."/>
            <person name="Dearden P."/>
        </authorList>
    </citation>
    <scope>NUCLEOTIDE SEQUENCE</scope>
    <source>
        <strain evidence="2">Irish</strain>
        <tissue evidence="2">Whole body</tissue>
    </source>
</reference>
<comment type="caution">
    <text evidence="2">The sequence shown here is derived from an EMBL/GenBank/DDBJ whole genome shotgun (WGS) entry which is preliminary data.</text>
</comment>
<proteinExistence type="predicted"/>
<reference evidence="2" key="2">
    <citation type="submission" date="2023-03" db="EMBL/GenBank/DDBJ databases">
        <authorList>
            <person name="Inwood S.N."/>
            <person name="Skelly J.G."/>
            <person name="Guhlin J."/>
            <person name="Harrop T.W.R."/>
            <person name="Goldson S.G."/>
            <person name="Dearden P.K."/>
        </authorList>
    </citation>
    <scope>NUCLEOTIDE SEQUENCE</scope>
    <source>
        <strain evidence="2">Irish</strain>
        <tissue evidence="2">Whole body</tissue>
    </source>
</reference>
<evidence type="ECO:0000313" key="2">
    <source>
        <dbReference type="EMBL" id="KAK0157782.1"/>
    </source>
</evidence>
<feature type="signal peptide" evidence="1">
    <location>
        <begin position="1"/>
        <end position="17"/>
    </location>
</feature>
<dbReference type="AlphaFoldDB" id="A0AA39C4R3"/>
<keyword evidence="3" id="KW-1185">Reference proteome</keyword>
<protein>
    <submittedName>
        <fullName evidence="2">Uncharacterized protein</fullName>
    </submittedName>
</protein>
<evidence type="ECO:0000313" key="3">
    <source>
        <dbReference type="Proteomes" id="UP001168990"/>
    </source>
</evidence>
<accession>A0AA39C4R3</accession>
<keyword evidence="1" id="KW-0732">Signal</keyword>
<dbReference type="EMBL" id="JAQQBS010001425">
    <property type="protein sequence ID" value="KAK0157782.1"/>
    <property type="molecule type" value="Genomic_DNA"/>
</dbReference>
<gene>
    <name evidence="2" type="ORF">PV328_011477</name>
</gene>
<evidence type="ECO:0000256" key="1">
    <source>
        <dbReference type="SAM" id="SignalP"/>
    </source>
</evidence>
<sequence>MKIHIGIIICLLASSEATKMRVRIIVMNKFENPILDIAKDDAKYVIEVKEQLSNMEPIILQMKYGTGKNYFQYQKLSNEYFCSTKAGTFASLIRSSMNLECPADAERKTVPSTFMFDGNMVKCNFGTLCYLEVEATQDERQIFVAAYEITPLE</sequence>
<name>A0AA39C4R3_9HYME</name>
<organism evidence="2 3">
    <name type="scientific">Microctonus aethiopoides</name>
    <dbReference type="NCBI Taxonomy" id="144406"/>
    <lineage>
        <taxon>Eukaryota</taxon>
        <taxon>Metazoa</taxon>
        <taxon>Ecdysozoa</taxon>
        <taxon>Arthropoda</taxon>
        <taxon>Hexapoda</taxon>
        <taxon>Insecta</taxon>
        <taxon>Pterygota</taxon>
        <taxon>Neoptera</taxon>
        <taxon>Endopterygota</taxon>
        <taxon>Hymenoptera</taxon>
        <taxon>Apocrita</taxon>
        <taxon>Ichneumonoidea</taxon>
        <taxon>Braconidae</taxon>
        <taxon>Euphorinae</taxon>
        <taxon>Microctonus</taxon>
    </lineage>
</organism>
<dbReference type="Proteomes" id="UP001168990">
    <property type="component" value="Unassembled WGS sequence"/>
</dbReference>
<feature type="chain" id="PRO_5041437978" evidence="1">
    <location>
        <begin position="18"/>
        <end position="153"/>
    </location>
</feature>